<dbReference type="HOGENOM" id="CLU_3363492_0_0_5"/>
<gene>
    <name evidence="1" type="ORF">ME1_00988</name>
</gene>
<name>J0ZHZ5_BARVI</name>
<proteinExistence type="predicted"/>
<accession>J0ZHZ5</accession>
<comment type="caution">
    <text evidence="1">The sequence shown here is derived from an EMBL/GenBank/DDBJ whole genome shotgun (WGS) entry which is preliminary data.</text>
</comment>
<dbReference type="EMBL" id="AILZ01000025">
    <property type="protein sequence ID" value="EJF87818.1"/>
    <property type="molecule type" value="Genomic_DNA"/>
</dbReference>
<dbReference type="Proteomes" id="UP000002304">
    <property type="component" value="Unassembled WGS sequence"/>
</dbReference>
<dbReference type="AlphaFoldDB" id="J0ZHZ5"/>
<evidence type="ECO:0000313" key="1">
    <source>
        <dbReference type="EMBL" id="EJF87818.1"/>
    </source>
</evidence>
<organism evidence="1 2">
    <name type="scientific">Bartonella vinsonii subsp. arupensis OK-94-513</name>
    <dbReference type="NCBI Taxonomy" id="1094562"/>
    <lineage>
        <taxon>Bacteria</taxon>
        <taxon>Pseudomonadati</taxon>
        <taxon>Pseudomonadota</taxon>
        <taxon>Alphaproteobacteria</taxon>
        <taxon>Hyphomicrobiales</taxon>
        <taxon>Bartonellaceae</taxon>
        <taxon>Bartonella</taxon>
    </lineage>
</organism>
<sequence>MALAIRIIHEGVLSLKNLFQKYRSIHHYNRNQDKN</sequence>
<evidence type="ECO:0000313" key="2">
    <source>
        <dbReference type="Proteomes" id="UP000002304"/>
    </source>
</evidence>
<protein>
    <submittedName>
        <fullName evidence="1">Uncharacterized protein</fullName>
    </submittedName>
</protein>
<reference evidence="1 2" key="1">
    <citation type="submission" date="2012-03" db="EMBL/GenBank/DDBJ databases">
        <title>The Genome Sequence of Bartonella vinsonii subsp. arupensis OK-94-513.</title>
        <authorList>
            <consortium name="The Broad Institute Genome Sequencing Platform"/>
            <consortium name="The Broad Institute Genome Sequencing Center for Infectious Disease"/>
            <person name="Feldgarden M."/>
            <person name="Kirby J."/>
            <person name="Kosoy M."/>
            <person name="Birtles R."/>
            <person name="Probert W.S."/>
            <person name="Chiaraviglio L."/>
            <person name="Young S.K."/>
            <person name="Zeng Q."/>
            <person name="Gargeya S."/>
            <person name="Fitzgerald M."/>
            <person name="Haas B."/>
            <person name="Abouelleil A."/>
            <person name="Alvarado L."/>
            <person name="Arachchi H.M."/>
            <person name="Berlin A."/>
            <person name="Chapman S.B."/>
            <person name="Gearin G."/>
            <person name="Goldberg J."/>
            <person name="Griggs A."/>
            <person name="Gujja S."/>
            <person name="Hansen M."/>
            <person name="Heiman D."/>
            <person name="Howarth C."/>
            <person name="Larimer J."/>
            <person name="Lui A."/>
            <person name="MacDonald P.J.P."/>
            <person name="McCowen C."/>
            <person name="Montmayeur A."/>
            <person name="Murphy C."/>
            <person name="Neiman D."/>
            <person name="Pearson M."/>
            <person name="Priest M."/>
            <person name="Roberts A."/>
            <person name="Saif S."/>
            <person name="Shea T."/>
            <person name="Sisk P."/>
            <person name="Stolte C."/>
            <person name="Sykes S."/>
            <person name="Wortman J."/>
            <person name="Nusbaum C."/>
            <person name="Birren B."/>
        </authorList>
    </citation>
    <scope>NUCLEOTIDE SEQUENCE [LARGE SCALE GENOMIC DNA]</scope>
    <source>
        <strain evidence="1 2">OK-94-513</strain>
    </source>
</reference>